<proteinExistence type="predicted"/>
<dbReference type="CDD" id="cd02440">
    <property type="entry name" value="AdoMet_MTases"/>
    <property type="match status" value="1"/>
</dbReference>
<dbReference type="Proteomes" id="UP000193560">
    <property type="component" value="Unassembled WGS sequence"/>
</dbReference>
<feature type="region of interest" description="Disordered" evidence="1">
    <location>
        <begin position="48"/>
        <end position="68"/>
    </location>
</feature>
<dbReference type="GO" id="GO:0008168">
    <property type="term" value="F:methyltransferase activity"/>
    <property type="evidence" value="ECO:0007669"/>
    <property type="project" value="TreeGrafter"/>
</dbReference>
<evidence type="ECO:0000313" key="3">
    <source>
        <dbReference type="EMBL" id="ORZ08705.1"/>
    </source>
</evidence>
<dbReference type="SUPFAM" id="SSF53335">
    <property type="entry name" value="S-adenosyl-L-methionine-dependent methyltransferases"/>
    <property type="match status" value="1"/>
</dbReference>
<dbReference type="OrthoDB" id="2013972at2759"/>
<protein>
    <recommendedName>
        <fullName evidence="2">Methyltransferase domain-containing protein</fullName>
    </recommendedName>
</protein>
<name>A0A1X2I416_9FUNG</name>
<comment type="caution">
    <text evidence="3">The sequence shown here is derived from an EMBL/GenBank/DDBJ whole genome shotgun (WGS) entry which is preliminary data.</text>
</comment>
<evidence type="ECO:0000256" key="1">
    <source>
        <dbReference type="SAM" id="MobiDB-lite"/>
    </source>
</evidence>
<dbReference type="STRING" id="90262.A0A1X2I416"/>
<keyword evidence="4" id="KW-1185">Reference proteome</keyword>
<organism evidence="3 4">
    <name type="scientific">Absidia repens</name>
    <dbReference type="NCBI Taxonomy" id="90262"/>
    <lineage>
        <taxon>Eukaryota</taxon>
        <taxon>Fungi</taxon>
        <taxon>Fungi incertae sedis</taxon>
        <taxon>Mucoromycota</taxon>
        <taxon>Mucoromycotina</taxon>
        <taxon>Mucoromycetes</taxon>
        <taxon>Mucorales</taxon>
        <taxon>Cunninghamellaceae</taxon>
        <taxon>Absidia</taxon>
    </lineage>
</organism>
<feature type="domain" description="Methyltransferase" evidence="2">
    <location>
        <begin position="141"/>
        <end position="232"/>
    </location>
</feature>
<sequence>MGNNHSQENVPSAITSHLSTKAKAQLSEQKPGLKHLFFPPTLKKNTTMDNQQHTLCPTPPPSSNSISQTSSSIKEYTMINGRTFINTTHSRYFLPCDEDECDRLIVLHFLLKYAFDTNYISPVRSLLQNLYHEDDQQRPKVLDIGTGAGTWILEMATEFSETDFYGIDIASMYPTAIKPSNAFFQQHDMLDGLPFEDESFDYIFMRQMMTCLSKSQLIQLLTEIARVLKPNGYLEIVDVEYQIQRPGPVASTLINHHLREKMATFGIESDLCTQLSTLLMTTQSPQGGFIDTMQHKVTMPLGWGGQLGDLHAHNLELFLKSLNPTITHNTPTSSTCSAGTEPTSTAFLTDAVIQHTLKECVRYQSHLNWYAFTARKTVSSPPQHMRQTSPTCSLLPYEKNQANSTAPTTSPPTPPLDPLEWESINSFVTGFIE</sequence>
<evidence type="ECO:0000313" key="4">
    <source>
        <dbReference type="Proteomes" id="UP000193560"/>
    </source>
</evidence>
<evidence type="ECO:0000259" key="2">
    <source>
        <dbReference type="Pfam" id="PF13649"/>
    </source>
</evidence>
<feature type="region of interest" description="Disordered" evidence="1">
    <location>
        <begin position="400"/>
        <end position="419"/>
    </location>
</feature>
<dbReference type="PANTHER" id="PTHR43591:SF24">
    <property type="entry name" value="2-METHOXY-6-POLYPRENYL-1,4-BENZOQUINOL METHYLASE, MITOCHONDRIAL"/>
    <property type="match status" value="1"/>
</dbReference>
<dbReference type="AlphaFoldDB" id="A0A1X2I416"/>
<gene>
    <name evidence="3" type="ORF">BCR42DRAFT_455456</name>
</gene>
<dbReference type="PANTHER" id="PTHR43591">
    <property type="entry name" value="METHYLTRANSFERASE"/>
    <property type="match status" value="1"/>
</dbReference>
<dbReference type="Gene3D" id="3.40.50.150">
    <property type="entry name" value="Vaccinia Virus protein VP39"/>
    <property type="match status" value="1"/>
</dbReference>
<accession>A0A1X2I416</accession>
<reference evidence="3 4" key="1">
    <citation type="submission" date="2016-07" db="EMBL/GenBank/DDBJ databases">
        <title>Pervasive Adenine N6-methylation of Active Genes in Fungi.</title>
        <authorList>
            <consortium name="DOE Joint Genome Institute"/>
            <person name="Mondo S.J."/>
            <person name="Dannebaum R.O."/>
            <person name="Kuo R.C."/>
            <person name="Labutti K."/>
            <person name="Haridas S."/>
            <person name="Kuo A."/>
            <person name="Salamov A."/>
            <person name="Ahrendt S.R."/>
            <person name="Lipzen A."/>
            <person name="Sullivan W."/>
            <person name="Andreopoulos W.B."/>
            <person name="Clum A."/>
            <person name="Lindquist E."/>
            <person name="Daum C."/>
            <person name="Ramamoorthy G.K."/>
            <person name="Gryganskyi A."/>
            <person name="Culley D."/>
            <person name="Magnuson J.K."/>
            <person name="James T.Y."/>
            <person name="O'Malley M.A."/>
            <person name="Stajich J.E."/>
            <person name="Spatafora J.W."/>
            <person name="Visel A."/>
            <person name="Grigoriev I.V."/>
        </authorList>
    </citation>
    <scope>NUCLEOTIDE SEQUENCE [LARGE SCALE GENOMIC DNA]</scope>
    <source>
        <strain evidence="3 4">NRRL 1336</strain>
    </source>
</reference>
<dbReference type="EMBL" id="MCGE01000030">
    <property type="protein sequence ID" value="ORZ08705.1"/>
    <property type="molecule type" value="Genomic_DNA"/>
</dbReference>
<dbReference type="InterPro" id="IPR041698">
    <property type="entry name" value="Methyltransf_25"/>
</dbReference>
<dbReference type="InterPro" id="IPR029063">
    <property type="entry name" value="SAM-dependent_MTases_sf"/>
</dbReference>
<dbReference type="Pfam" id="PF13649">
    <property type="entry name" value="Methyltransf_25"/>
    <property type="match status" value="1"/>
</dbReference>